<dbReference type="GO" id="GO:0004497">
    <property type="term" value="F:monooxygenase activity"/>
    <property type="evidence" value="ECO:0007669"/>
    <property type="project" value="UniProtKB-KW"/>
</dbReference>
<dbReference type="Gene3D" id="3.50.50.60">
    <property type="entry name" value="FAD/NAD(P)-binding domain"/>
    <property type="match status" value="1"/>
</dbReference>
<organism evidence="1 2">
    <name type="scientific">Nocardia ninae NBRC 108245</name>
    <dbReference type="NCBI Taxonomy" id="1210091"/>
    <lineage>
        <taxon>Bacteria</taxon>
        <taxon>Bacillati</taxon>
        <taxon>Actinomycetota</taxon>
        <taxon>Actinomycetes</taxon>
        <taxon>Mycobacteriales</taxon>
        <taxon>Nocardiaceae</taxon>
        <taxon>Nocardia</taxon>
    </lineage>
</organism>
<dbReference type="OrthoDB" id="9790035at2"/>
<dbReference type="PANTHER" id="PTHR43422">
    <property type="entry name" value="THIAMINE THIAZOLE SYNTHASE"/>
    <property type="match status" value="1"/>
</dbReference>
<name>A0A511MF81_9NOCA</name>
<comment type="caution">
    <text evidence="1">The sequence shown here is derived from an EMBL/GenBank/DDBJ whole genome shotgun (WGS) entry which is preliminary data.</text>
</comment>
<gene>
    <name evidence="1" type="ORF">NN4_33060</name>
</gene>
<proteinExistence type="predicted"/>
<dbReference type="SUPFAM" id="SSF51905">
    <property type="entry name" value="FAD/NAD(P)-binding domain"/>
    <property type="match status" value="1"/>
</dbReference>
<dbReference type="InterPro" id="IPR036188">
    <property type="entry name" value="FAD/NAD-bd_sf"/>
</dbReference>
<evidence type="ECO:0000313" key="1">
    <source>
        <dbReference type="EMBL" id="GEM38787.1"/>
    </source>
</evidence>
<keyword evidence="1" id="KW-0503">Monooxygenase</keyword>
<accession>A0A511MF81</accession>
<sequence>MNSAHAVVLGAGIGGLCAARVAAEHYDRVTVVDRDMLSETAEPRRGVPQGEHAHDLLAGGQQAVEELFPGIMDELVAAGAPRGDLSRNVRWIFGGRPFAKGDSGLPVVASSRPFREFRIRERVRALPQVELWTGTNILRLTTGADQREVTGVRVLRDGVEQELAADVVLDTTGRGSRTPAWLAELGYPRVAEEKHRIDVGYVTFYCRTPEDALGDDIVINTVAGPDNPTGGSLQRVDGGRVIATAYGVLGGAPPTDFDGFREFCKKFAAPDMYEVLEVSEPISGPMRYRYPANLRRHYQRMTDFPAGLLVLGDAVCSFNPVYGHGMSVAAMGARVLRRHLGAGRPDAAAFFAELAAEVVDGVWEMAITSDLSLPGVPGERPAELMQIIEHVGHLQDAAHENAEVAIACLRVFGLVDPLPALMDPALLAHLQPT</sequence>
<protein>
    <submittedName>
        <fullName evidence="1">FAD-binding monooxygenase</fullName>
    </submittedName>
</protein>
<dbReference type="AlphaFoldDB" id="A0A511MF81"/>
<reference evidence="1 2" key="1">
    <citation type="submission" date="2019-07" db="EMBL/GenBank/DDBJ databases">
        <title>Whole genome shotgun sequence of Nocardia ninae NBRC 108245.</title>
        <authorList>
            <person name="Hosoyama A."/>
            <person name="Uohara A."/>
            <person name="Ohji S."/>
            <person name="Ichikawa N."/>
        </authorList>
    </citation>
    <scope>NUCLEOTIDE SEQUENCE [LARGE SCALE GENOMIC DNA]</scope>
    <source>
        <strain evidence="1 2">NBRC 108245</strain>
    </source>
</reference>
<dbReference type="Proteomes" id="UP000321424">
    <property type="component" value="Unassembled WGS sequence"/>
</dbReference>
<keyword evidence="1" id="KW-0560">Oxidoreductase</keyword>
<dbReference type="PANTHER" id="PTHR43422:SF3">
    <property type="entry name" value="THIAMINE THIAZOLE SYNTHASE"/>
    <property type="match status" value="1"/>
</dbReference>
<evidence type="ECO:0000313" key="2">
    <source>
        <dbReference type="Proteomes" id="UP000321424"/>
    </source>
</evidence>
<dbReference type="RefSeq" id="WP_147131510.1">
    <property type="nucleotide sequence ID" value="NZ_BJXA01000019.1"/>
</dbReference>
<dbReference type="EMBL" id="BJXA01000019">
    <property type="protein sequence ID" value="GEM38787.1"/>
    <property type="molecule type" value="Genomic_DNA"/>
</dbReference>
<keyword evidence="2" id="KW-1185">Reference proteome</keyword>